<dbReference type="PANTHER" id="PTHR31078">
    <property type="entry name" value="CILIA- AND FLAGELLA-ASSOCIATED PROTEIN 300"/>
    <property type="match status" value="1"/>
</dbReference>
<keyword evidence="5" id="KW-0963">Cytoplasm</keyword>
<dbReference type="EMBL" id="CAXAJV020001290">
    <property type="protein sequence ID" value="CAL7939742.1"/>
    <property type="molecule type" value="Genomic_DNA"/>
</dbReference>
<evidence type="ECO:0000256" key="3">
    <source>
        <dbReference type="ARBA" id="ARBA00009205"/>
    </source>
</evidence>
<dbReference type="InterPro" id="IPR029416">
    <property type="entry name" value="CFAP300"/>
</dbReference>
<evidence type="ECO:0000256" key="2">
    <source>
        <dbReference type="ARBA" id="ARBA00004430"/>
    </source>
</evidence>
<keyword evidence="9" id="KW-1185">Reference proteome</keyword>
<comment type="function">
    <text evidence="1">Cilium- and flagellum-specific protein that plays a role in axonemal structure organization and motility. May play a role in outer and inner dynein arm assembly.</text>
</comment>
<comment type="subcellular location">
    <subcellularLocation>
        <location evidence="2">Cytoplasm</location>
        <location evidence="2">Cytoskeleton</location>
        <location evidence="2">Cilium axoneme</location>
    </subcellularLocation>
</comment>
<evidence type="ECO:0000313" key="8">
    <source>
        <dbReference type="EMBL" id="CAL7939742.1"/>
    </source>
</evidence>
<protein>
    <recommendedName>
        <fullName evidence="4">Cilia- and flagella-associated protein 300</fullName>
    </recommendedName>
</protein>
<reference evidence="8 9" key="1">
    <citation type="submission" date="2024-08" db="EMBL/GenBank/DDBJ databases">
        <authorList>
            <person name="Will J Nash"/>
            <person name="Angela Man"/>
            <person name="Seanna McTaggart"/>
            <person name="Kendall Baker"/>
            <person name="Tom Barker"/>
            <person name="Leah Catchpole"/>
            <person name="Alex Durrant"/>
            <person name="Karim Gharbi"/>
            <person name="Naomi Irish"/>
            <person name="Gemy Kaithakottil"/>
            <person name="Debby Ku"/>
            <person name="Aaliyah Providence"/>
            <person name="Felix Shaw"/>
            <person name="David Swarbreck"/>
            <person name="Chris Watkins"/>
            <person name="Ann M. McCartney"/>
            <person name="Giulio Formenti"/>
            <person name="Alice Mouton"/>
            <person name="Noel Vella"/>
            <person name="Bjorn M von Reumont"/>
            <person name="Adriana Vella"/>
            <person name="Wilfried Haerty"/>
        </authorList>
    </citation>
    <scope>NUCLEOTIDE SEQUENCE [LARGE SCALE GENOMIC DNA]</scope>
</reference>
<keyword evidence="7" id="KW-0966">Cell projection</keyword>
<sequence>MEIEPKYTFVPFTQKNLIGINNKTVQEFLSKWGIKGNFIIQHFSFNEPFQQYHKYHLVEAFFKDDSVAKELLTKQGNRWVKQGISASNVEIKPVPCSVLNMSFFNKLKDPKNRIVHKSGTICKTYDMELENFLVSDNLRGMLLDQECLEYHLYLKDEREEFIFRIFQILVLGGILCQYEDTLNPYLEVTKAIYKDLVRVQKKEDTDLSVSTIVLQVVAKDSRGQAYFPHDPSHIQNLGFLLIDYVTHEITTFLHQFGEYCLSHLQ</sequence>
<dbReference type="PANTHER" id="PTHR31078:SF1">
    <property type="entry name" value="CILIA- AND FLAGELLA-ASSOCIATED PROTEIN 300"/>
    <property type="match status" value="1"/>
</dbReference>
<dbReference type="Pfam" id="PF14926">
    <property type="entry name" value="CFAP300"/>
    <property type="match status" value="1"/>
</dbReference>
<comment type="similarity">
    <text evidence="3">Belongs to the CFAP300 family.</text>
</comment>
<evidence type="ECO:0000256" key="5">
    <source>
        <dbReference type="ARBA" id="ARBA00022490"/>
    </source>
</evidence>
<keyword evidence="6" id="KW-0206">Cytoskeleton</keyword>
<organism evidence="8 9">
    <name type="scientific">Xylocopa violacea</name>
    <name type="common">Violet carpenter bee</name>
    <name type="synonym">Apis violacea</name>
    <dbReference type="NCBI Taxonomy" id="135666"/>
    <lineage>
        <taxon>Eukaryota</taxon>
        <taxon>Metazoa</taxon>
        <taxon>Ecdysozoa</taxon>
        <taxon>Arthropoda</taxon>
        <taxon>Hexapoda</taxon>
        <taxon>Insecta</taxon>
        <taxon>Pterygota</taxon>
        <taxon>Neoptera</taxon>
        <taxon>Endopterygota</taxon>
        <taxon>Hymenoptera</taxon>
        <taxon>Apocrita</taxon>
        <taxon>Aculeata</taxon>
        <taxon>Apoidea</taxon>
        <taxon>Anthophila</taxon>
        <taxon>Apidae</taxon>
        <taxon>Xylocopa</taxon>
        <taxon>Xylocopa</taxon>
    </lineage>
</organism>
<evidence type="ECO:0000313" key="9">
    <source>
        <dbReference type="Proteomes" id="UP001642520"/>
    </source>
</evidence>
<accession>A0ABP1NIS3</accession>
<dbReference type="Proteomes" id="UP001642520">
    <property type="component" value="Unassembled WGS sequence"/>
</dbReference>
<proteinExistence type="inferred from homology"/>
<gene>
    <name evidence="8" type="ORF">XYLVIOL_LOCUS4068</name>
</gene>
<comment type="caution">
    <text evidence="8">The sequence shown here is derived from an EMBL/GenBank/DDBJ whole genome shotgun (WGS) entry which is preliminary data.</text>
</comment>
<evidence type="ECO:0000256" key="4">
    <source>
        <dbReference type="ARBA" id="ARBA00022174"/>
    </source>
</evidence>
<evidence type="ECO:0000256" key="1">
    <source>
        <dbReference type="ARBA" id="ARBA00002404"/>
    </source>
</evidence>
<evidence type="ECO:0000256" key="6">
    <source>
        <dbReference type="ARBA" id="ARBA00023212"/>
    </source>
</evidence>
<evidence type="ECO:0000256" key="7">
    <source>
        <dbReference type="ARBA" id="ARBA00023273"/>
    </source>
</evidence>
<name>A0ABP1NIS3_XYLVO</name>